<evidence type="ECO:0000313" key="4">
    <source>
        <dbReference type="Proteomes" id="UP001064632"/>
    </source>
</evidence>
<dbReference type="Gene3D" id="3.90.1300.10">
    <property type="entry name" value="Amidase signature (AS) domain"/>
    <property type="match status" value="1"/>
</dbReference>
<dbReference type="EMBL" id="CP104694">
    <property type="protein sequence ID" value="UXI69238.1"/>
    <property type="molecule type" value="Genomic_DNA"/>
</dbReference>
<organism evidence="3 4">
    <name type="scientific">Tahibacter amnicola</name>
    <dbReference type="NCBI Taxonomy" id="2976241"/>
    <lineage>
        <taxon>Bacteria</taxon>
        <taxon>Pseudomonadati</taxon>
        <taxon>Pseudomonadota</taxon>
        <taxon>Gammaproteobacteria</taxon>
        <taxon>Lysobacterales</taxon>
        <taxon>Rhodanobacteraceae</taxon>
        <taxon>Tahibacter</taxon>
    </lineage>
</organism>
<gene>
    <name evidence="3" type="ORF">N4264_06205</name>
</gene>
<protein>
    <submittedName>
        <fullName evidence="3">Amidase</fullName>
    </submittedName>
</protein>
<comment type="similarity">
    <text evidence="1">Belongs to the amidase family.</text>
</comment>
<proteinExistence type="inferred from homology"/>
<dbReference type="PANTHER" id="PTHR11895">
    <property type="entry name" value="TRANSAMIDASE"/>
    <property type="match status" value="1"/>
</dbReference>
<keyword evidence="4" id="KW-1185">Reference proteome</keyword>
<accession>A0ABY6BIP9</accession>
<name>A0ABY6BIP9_9GAMM</name>
<feature type="domain" description="Amidase" evidence="2">
    <location>
        <begin position="36"/>
        <end position="449"/>
    </location>
</feature>
<evidence type="ECO:0000313" key="3">
    <source>
        <dbReference type="EMBL" id="UXI69238.1"/>
    </source>
</evidence>
<dbReference type="InterPro" id="IPR000120">
    <property type="entry name" value="Amidase"/>
</dbReference>
<dbReference type="InterPro" id="IPR023631">
    <property type="entry name" value="Amidase_dom"/>
</dbReference>
<evidence type="ECO:0000259" key="2">
    <source>
        <dbReference type="Pfam" id="PF01425"/>
    </source>
</evidence>
<reference evidence="3" key="1">
    <citation type="submission" date="2022-09" db="EMBL/GenBank/DDBJ databases">
        <title>Tahibacter sp. nov., isolated from a fresh water.</title>
        <authorList>
            <person name="Baek J.H."/>
            <person name="Lee J.K."/>
            <person name="Kim J.M."/>
            <person name="Jeon C.O."/>
        </authorList>
    </citation>
    <scope>NUCLEOTIDE SEQUENCE</scope>
    <source>
        <strain evidence="3">W38</strain>
    </source>
</reference>
<dbReference type="SUPFAM" id="SSF75304">
    <property type="entry name" value="Amidase signature (AS) enzymes"/>
    <property type="match status" value="1"/>
</dbReference>
<dbReference type="Pfam" id="PF01425">
    <property type="entry name" value="Amidase"/>
    <property type="match status" value="1"/>
</dbReference>
<dbReference type="Proteomes" id="UP001064632">
    <property type="component" value="Chromosome"/>
</dbReference>
<sequence length="469" mass="49162">MNQATHDDLADTALRGAGLCQLLHWLASGRITAERVTDTYLAAIARENTALNAYLATDPEKSRAQARAAGARRASGGPIGRLDGVPVAFKDNIDVAGWVTTAGLPRRRQAVASTDAACVARLLAAGAVVLGKTNLDEGVLGAATRNPHYGTTPNPWKEGHIAGGSSGGSAVAVAAGLCAVAVGSDSLGSVRIPASHCGIYAIKPTHGEISTRGLVPAARRLDTIGLMARNVDDLTILLQVLAGYDIDDPRSRKRRVAFAPPDWEPGKLRSGTLPNLARLGTAPEVVEVFENALVTLRHELGERQAVNFEDYPIERARRAGLLLMEAEMLGTYAADLADPAAPISADLKRLLDYAAARSAHDYVQADKMLDASVLKARRIFTQVDVLITPTTPACAAAIDAVEPADQALFTSFPSLSGCPAVSIPMGRSSTGLPLGLQFIGPPGSDLRLLELAEVCAAALDAAPDYPARR</sequence>
<evidence type="ECO:0000256" key="1">
    <source>
        <dbReference type="ARBA" id="ARBA00009199"/>
    </source>
</evidence>
<dbReference type="PANTHER" id="PTHR11895:SF7">
    <property type="entry name" value="GLUTAMYL-TRNA(GLN) AMIDOTRANSFERASE SUBUNIT A, MITOCHONDRIAL"/>
    <property type="match status" value="1"/>
</dbReference>
<dbReference type="InterPro" id="IPR036928">
    <property type="entry name" value="AS_sf"/>
</dbReference>
<dbReference type="RefSeq" id="WP_261696196.1">
    <property type="nucleotide sequence ID" value="NZ_CP104694.1"/>
</dbReference>